<dbReference type="EMBL" id="CAJOBJ010069884">
    <property type="protein sequence ID" value="CAF4455550.1"/>
    <property type="molecule type" value="Genomic_DNA"/>
</dbReference>
<feature type="region of interest" description="Disordered" evidence="1">
    <location>
        <begin position="108"/>
        <end position="181"/>
    </location>
</feature>
<sequence length="181" mass="20102">MDALKAGVHKIQEVFQGKKSEEKSDKASDSAKASSQDSDATHDATKGAHKEGTDDDVVVMDEHISFLFSTFLDLLVVAGDDTLTENIVYYYYSHYKLKMDAVKVGVEKEKETTEGKKVHDTTEKSSKHADDPLESGKPKTKKGEHAGNSEHHKDKHASRGEHSKDKHANKDEQSKDKHSSH</sequence>
<evidence type="ECO:0000313" key="4">
    <source>
        <dbReference type="EMBL" id="CAF4455550.1"/>
    </source>
</evidence>
<evidence type="ECO:0000256" key="1">
    <source>
        <dbReference type="SAM" id="MobiDB-lite"/>
    </source>
</evidence>
<evidence type="ECO:0000313" key="2">
    <source>
        <dbReference type="EMBL" id="CAF2108529.1"/>
    </source>
</evidence>
<feature type="region of interest" description="Disordered" evidence="1">
    <location>
        <begin position="14"/>
        <end position="53"/>
    </location>
</feature>
<evidence type="ECO:0000313" key="5">
    <source>
        <dbReference type="Proteomes" id="UP000663887"/>
    </source>
</evidence>
<feature type="compositionally biased region" description="Basic and acidic residues" evidence="1">
    <location>
        <begin position="39"/>
        <end position="52"/>
    </location>
</feature>
<comment type="caution">
    <text evidence="2">The sequence shown here is derived from an EMBL/GenBank/DDBJ whole genome shotgun (WGS) entry which is preliminary data.</text>
</comment>
<feature type="compositionally biased region" description="Basic and acidic residues" evidence="1">
    <location>
        <begin position="14"/>
        <end position="29"/>
    </location>
</feature>
<proteinExistence type="predicted"/>
<gene>
    <name evidence="3" type="ORF">BYL167_LOCUS10882</name>
    <name evidence="4" type="ORF">GIL414_LOCUS32626</name>
    <name evidence="2" type="ORF">XDN619_LOCUS20257</name>
</gene>
<dbReference type="EMBL" id="CAJNRG010008937">
    <property type="protein sequence ID" value="CAF2108529.1"/>
    <property type="molecule type" value="Genomic_DNA"/>
</dbReference>
<dbReference type="Proteomes" id="UP000663887">
    <property type="component" value="Unassembled WGS sequence"/>
</dbReference>
<dbReference type="Proteomes" id="UP000681720">
    <property type="component" value="Unassembled WGS sequence"/>
</dbReference>
<protein>
    <submittedName>
        <fullName evidence="2">Uncharacterized protein</fullName>
    </submittedName>
</protein>
<organism evidence="2 5">
    <name type="scientific">Rotaria magnacalcarata</name>
    <dbReference type="NCBI Taxonomy" id="392030"/>
    <lineage>
        <taxon>Eukaryota</taxon>
        <taxon>Metazoa</taxon>
        <taxon>Spiralia</taxon>
        <taxon>Gnathifera</taxon>
        <taxon>Rotifera</taxon>
        <taxon>Eurotatoria</taxon>
        <taxon>Bdelloidea</taxon>
        <taxon>Philodinida</taxon>
        <taxon>Philodinidae</taxon>
        <taxon>Rotaria</taxon>
    </lineage>
</organism>
<name>A0A816UG79_9BILA</name>
<dbReference type="AlphaFoldDB" id="A0A816UG79"/>
<reference evidence="2" key="1">
    <citation type="submission" date="2021-02" db="EMBL/GenBank/DDBJ databases">
        <authorList>
            <person name="Nowell W R."/>
        </authorList>
    </citation>
    <scope>NUCLEOTIDE SEQUENCE</scope>
</reference>
<dbReference type="EMBL" id="CAJOBH010003340">
    <property type="protein sequence ID" value="CAF3948256.1"/>
    <property type="molecule type" value="Genomic_DNA"/>
</dbReference>
<dbReference type="Proteomes" id="UP000681967">
    <property type="component" value="Unassembled WGS sequence"/>
</dbReference>
<accession>A0A816UG79</accession>
<evidence type="ECO:0000313" key="3">
    <source>
        <dbReference type="EMBL" id="CAF3948256.1"/>
    </source>
</evidence>